<evidence type="ECO:0000313" key="2">
    <source>
        <dbReference type="Proteomes" id="UP000886998"/>
    </source>
</evidence>
<proteinExistence type="predicted"/>
<dbReference type="OrthoDB" id="6428263at2759"/>
<dbReference type="SUPFAM" id="SSF55729">
    <property type="entry name" value="Acyl-CoA N-acyltransferases (Nat)"/>
    <property type="match status" value="1"/>
</dbReference>
<evidence type="ECO:0008006" key="3">
    <source>
        <dbReference type="Google" id="ProtNLM"/>
    </source>
</evidence>
<dbReference type="GO" id="GO:0008080">
    <property type="term" value="F:N-acetyltransferase activity"/>
    <property type="evidence" value="ECO:0007669"/>
    <property type="project" value="InterPro"/>
</dbReference>
<keyword evidence="2" id="KW-1185">Reference proteome</keyword>
<dbReference type="PANTHER" id="PTHR13538:SF4">
    <property type="entry name" value="N-ALPHA-ACETYLTRANSFERASE 80"/>
    <property type="match status" value="1"/>
</dbReference>
<dbReference type="EMBL" id="BMAV01011603">
    <property type="protein sequence ID" value="GFY57593.1"/>
    <property type="molecule type" value="Genomic_DNA"/>
</dbReference>
<evidence type="ECO:0000313" key="1">
    <source>
        <dbReference type="EMBL" id="GFY57593.1"/>
    </source>
</evidence>
<reference evidence="1" key="1">
    <citation type="submission" date="2020-08" db="EMBL/GenBank/DDBJ databases">
        <title>Multicomponent nature underlies the extraordinary mechanical properties of spider dragline silk.</title>
        <authorList>
            <person name="Kono N."/>
            <person name="Nakamura H."/>
            <person name="Mori M."/>
            <person name="Yoshida Y."/>
            <person name="Ohtoshi R."/>
            <person name="Malay A.D."/>
            <person name="Moran D.A.P."/>
            <person name="Tomita M."/>
            <person name="Numata K."/>
            <person name="Arakawa K."/>
        </authorList>
    </citation>
    <scope>NUCLEOTIDE SEQUENCE</scope>
</reference>
<dbReference type="InterPro" id="IPR016181">
    <property type="entry name" value="Acyl_CoA_acyltransferase"/>
</dbReference>
<comment type="caution">
    <text evidence="1">The sequence shown here is derived from an EMBL/GenBank/DDBJ whole genome shotgun (WGS) entry which is preliminary data.</text>
</comment>
<dbReference type="Proteomes" id="UP000886998">
    <property type="component" value="Unassembled WGS sequence"/>
</dbReference>
<dbReference type="PANTHER" id="PTHR13538">
    <property type="entry name" value="N-ACETYLTRANSFERASE 6"/>
    <property type="match status" value="1"/>
</dbReference>
<accession>A0A8X6XP39</accession>
<gene>
    <name evidence="1" type="primary">NCL1_51261</name>
    <name evidence="1" type="ORF">TNIN_467291</name>
</gene>
<dbReference type="InterPro" id="IPR039840">
    <property type="entry name" value="NAA80"/>
</dbReference>
<dbReference type="GO" id="GO:1905502">
    <property type="term" value="F:acetyl-CoA binding"/>
    <property type="evidence" value="ECO:0007669"/>
    <property type="project" value="TreeGrafter"/>
</dbReference>
<name>A0A8X6XP39_9ARAC</name>
<organism evidence="1 2">
    <name type="scientific">Trichonephila inaurata madagascariensis</name>
    <dbReference type="NCBI Taxonomy" id="2747483"/>
    <lineage>
        <taxon>Eukaryota</taxon>
        <taxon>Metazoa</taxon>
        <taxon>Ecdysozoa</taxon>
        <taxon>Arthropoda</taxon>
        <taxon>Chelicerata</taxon>
        <taxon>Arachnida</taxon>
        <taxon>Araneae</taxon>
        <taxon>Araneomorphae</taxon>
        <taxon>Entelegynae</taxon>
        <taxon>Araneoidea</taxon>
        <taxon>Nephilidae</taxon>
        <taxon>Trichonephila</taxon>
        <taxon>Trichonephila inaurata</taxon>
    </lineage>
</organism>
<dbReference type="GO" id="GO:0005737">
    <property type="term" value="C:cytoplasm"/>
    <property type="evidence" value="ECO:0007669"/>
    <property type="project" value="TreeGrafter"/>
</dbReference>
<dbReference type="AlphaFoldDB" id="A0A8X6XP39"/>
<sequence>MSKTEEYAKKLKFSTAYLSTHDQQGFYERLGYIYCEPVSSISFQRIGLMKYTTSSVVKLNNENSHQMIQEIHQEENVFTIVPPPPPPPILQTCMKSTLDKYWMKKSL</sequence>
<protein>
    <recommendedName>
        <fullName evidence="3">N-acetyltransferase domain-containing protein</fullName>
    </recommendedName>
</protein>